<sequence>MSPSARIQLQGHAQLEGGVEKSFHPVGHNAVFTFETDQKPTRGDTTHINLCSDNGDIIFHISLRPKDNHIAFNARKKDAKWDLGEQGLISFNDRIPQDEPVWFEVHDEGERFIIKFKGGNPVPYPKRSELSQDKISSVVYYPPQNGQSVLAGAVKATITLP</sequence>
<name>A0A8H7HPM6_9AGAM</name>
<evidence type="ECO:0000256" key="1">
    <source>
        <dbReference type="RuleBase" id="RU102079"/>
    </source>
</evidence>
<dbReference type="Proteomes" id="UP000602905">
    <property type="component" value="Unassembled WGS sequence"/>
</dbReference>
<dbReference type="OrthoDB" id="1658288at2759"/>
<dbReference type="InterPro" id="IPR001079">
    <property type="entry name" value="Galectin_CRD"/>
</dbReference>
<evidence type="ECO:0000259" key="2">
    <source>
        <dbReference type="PROSITE" id="PS51304"/>
    </source>
</evidence>
<gene>
    <name evidence="3" type="ORF">RHS03_06308</name>
</gene>
<feature type="non-terminal residue" evidence="3">
    <location>
        <position position="1"/>
    </location>
</feature>
<feature type="domain" description="Galectin" evidence="2">
    <location>
        <begin position="1"/>
        <end position="161"/>
    </location>
</feature>
<proteinExistence type="predicted"/>
<comment type="caution">
    <text evidence="3">The sequence shown here is derived from an EMBL/GenBank/DDBJ whole genome shotgun (WGS) entry which is preliminary data.</text>
</comment>
<dbReference type="AlphaFoldDB" id="A0A8H7HPM6"/>
<keyword evidence="1" id="KW-0430">Lectin</keyword>
<dbReference type="SUPFAM" id="SSF49899">
    <property type="entry name" value="Concanavalin A-like lectins/glucanases"/>
    <property type="match status" value="1"/>
</dbReference>
<dbReference type="Gene3D" id="2.60.120.200">
    <property type="match status" value="1"/>
</dbReference>
<organism evidence="3 4">
    <name type="scientific">Rhizoctonia solani</name>
    <dbReference type="NCBI Taxonomy" id="456999"/>
    <lineage>
        <taxon>Eukaryota</taxon>
        <taxon>Fungi</taxon>
        <taxon>Dikarya</taxon>
        <taxon>Basidiomycota</taxon>
        <taxon>Agaricomycotina</taxon>
        <taxon>Agaricomycetes</taxon>
        <taxon>Cantharellales</taxon>
        <taxon>Ceratobasidiaceae</taxon>
        <taxon>Rhizoctonia</taxon>
    </lineage>
</organism>
<dbReference type="Pfam" id="PF00337">
    <property type="entry name" value="Gal-bind_lectin"/>
    <property type="match status" value="1"/>
</dbReference>
<dbReference type="InterPro" id="IPR013320">
    <property type="entry name" value="ConA-like_dom_sf"/>
</dbReference>
<dbReference type="EMBL" id="JACYCD010000085">
    <property type="protein sequence ID" value="KAF8703039.1"/>
    <property type="molecule type" value="Genomic_DNA"/>
</dbReference>
<protein>
    <recommendedName>
        <fullName evidence="1">Galectin</fullName>
    </recommendedName>
</protein>
<reference evidence="3" key="1">
    <citation type="submission" date="2020-09" db="EMBL/GenBank/DDBJ databases">
        <title>Comparative genome analyses of four rice-infecting Rhizoctonia solani isolates reveal extensive enrichment of homogalacturonan modification genes.</title>
        <authorList>
            <person name="Lee D.-Y."/>
            <person name="Jeon J."/>
            <person name="Kim K.-T."/>
            <person name="Cheong K."/>
            <person name="Song H."/>
            <person name="Choi G."/>
            <person name="Ko J."/>
            <person name="Opiyo S.O."/>
            <person name="Zuo S."/>
            <person name="Madhav S."/>
            <person name="Lee Y.-H."/>
            <person name="Wang G.-L."/>
        </authorList>
    </citation>
    <scope>NUCLEOTIDE SEQUENCE</scope>
    <source>
        <strain evidence="3">AG1-IA WGL</strain>
    </source>
</reference>
<dbReference type="GO" id="GO:0030246">
    <property type="term" value="F:carbohydrate binding"/>
    <property type="evidence" value="ECO:0007669"/>
    <property type="project" value="UniProtKB-UniRule"/>
</dbReference>
<accession>A0A8H7HPM6</accession>
<evidence type="ECO:0000313" key="4">
    <source>
        <dbReference type="Proteomes" id="UP000602905"/>
    </source>
</evidence>
<dbReference type="PROSITE" id="PS51304">
    <property type="entry name" value="GALECTIN"/>
    <property type="match status" value="1"/>
</dbReference>
<evidence type="ECO:0000313" key="3">
    <source>
        <dbReference type="EMBL" id="KAF8703039.1"/>
    </source>
</evidence>